<reference evidence="1 2" key="1">
    <citation type="submission" date="2024-11" db="EMBL/GenBank/DDBJ databases">
        <title>A near-complete genome assembly of Cinchona calisaya.</title>
        <authorList>
            <person name="Lian D.C."/>
            <person name="Zhao X.W."/>
            <person name="Wei L."/>
        </authorList>
    </citation>
    <scope>NUCLEOTIDE SEQUENCE [LARGE SCALE GENOMIC DNA]</scope>
    <source>
        <tissue evidence="1">Nenye</tissue>
    </source>
</reference>
<proteinExistence type="predicted"/>
<sequence length="117" mass="13237">MHRHGAGIGRALGKVEDVIFDSVTWEQAHRYILMNTKAVQPFLVEPDWQVLMKMTPKEVFDFDFSTPEVEPFSSQGLHENVATCEEDNVRVQQGAEAMPLDADKTLNHHSDVDIEEG</sequence>
<evidence type="ECO:0000313" key="2">
    <source>
        <dbReference type="Proteomes" id="UP001630127"/>
    </source>
</evidence>
<organism evidence="1 2">
    <name type="scientific">Cinchona calisaya</name>
    <dbReference type="NCBI Taxonomy" id="153742"/>
    <lineage>
        <taxon>Eukaryota</taxon>
        <taxon>Viridiplantae</taxon>
        <taxon>Streptophyta</taxon>
        <taxon>Embryophyta</taxon>
        <taxon>Tracheophyta</taxon>
        <taxon>Spermatophyta</taxon>
        <taxon>Magnoliopsida</taxon>
        <taxon>eudicotyledons</taxon>
        <taxon>Gunneridae</taxon>
        <taxon>Pentapetalae</taxon>
        <taxon>asterids</taxon>
        <taxon>lamiids</taxon>
        <taxon>Gentianales</taxon>
        <taxon>Rubiaceae</taxon>
        <taxon>Cinchonoideae</taxon>
        <taxon>Cinchoneae</taxon>
        <taxon>Cinchona</taxon>
    </lineage>
</organism>
<keyword evidence="2" id="KW-1185">Reference proteome</keyword>
<name>A0ABD2XWT1_9GENT</name>
<protein>
    <submittedName>
        <fullName evidence="1">Uncharacterized protein</fullName>
    </submittedName>
</protein>
<accession>A0ABD2XWT1</accession>
<comment type="caution">
    <text evidence="1">The sequence shown here is derived from an EMBL/GenBank/DDBJ whole genome shotgun (WGS) entry which is preliminary data.</text>
</comment>
<evidence type="ECO:0000313" key="1">
    <source>
        <dbReference type="EMBL" id="KAL3498450.1"/>
    </source>
</evidence>
<gene>
    <name evidence="1" type="ORF">ACH5RR_041182</name>
</gene>
<dbReference type="EMBL" id="JBJUIK010000017">
    <property type="protein sequence ID" value="KAL3498450.1"/>
    <property type="molecule type" value="Genomic_DNA"/>
</dbReference>
<dbReference type="Proteomes" id="UP001630127">
    <property type="component" value="Unassembled WGS sequence"/>
</dbReference>
<dbReference type="AlphaFoldDB" id="A0ABD2XWT1"/>